<feature type="compositionally biased region" description="Acidic residues" evidence="1">
    <location>
        <begin position="360"/>
        <end position="378"/>
    </location>
</feature>
<dbReference type="EMBL" id="CP102290">
    <property type="protein sequence ID" value="UWP61250.1"/>
    <property type="molecule type" value="Genomic_DNA"/>
</dbReference>
<evidence type="ECO:0000256" key="1">
    <source>
        <dbReference type="SAM" id="MobiDB-lite"/>
    </source>
</evidence>
<keyword evidence="4" id="KW-1185">Reference proteome</keyword>
<evidence type="ECO:0000313" key="4">
    <source>
        <dbReference type="Proteomes" id="UP001060164"/>
    </source>
</evidence>
<name>A0ABY5VNH3_9FIRM</name>
<keyword evidence="2" id="KW-0732">Signal</keyword>
<accession>A0ABY5VNH3</accession>
<reference evidence="3" key="1">
    <citation type="journal article" date="2022" name="Cell">
        <title>Design, construction, and in vivo augmentation of a complex gut microbiome.</title>
        <authorList>
            <person name="Cheng A.G."/>
            <person name="Ho P.Y."/>
            <person name="Aranda-Diaz A."/>
            <person name="Jain S."/>
            <person name="Yu F.B."/>
            <person name="Meng X."/>
            <person name="Wang M."/>
            <person name="Iakiviak M."/>
            <person name="Nagashima K."/>
            <person name="Zhao A."/>
            <person name="Murugkar P."/>
            <person name="Patil A."/>
            <person name="Atabakhsh K."/>
            <person name="Weakley A."/>
            <person name="Yan J."/>
            <person name="Brumbaugh A.R."/>
            <person name="Higginbottom S."/>
            <person name="Dimas A."/>
            <person name="Shiver A.L."/>
            <person name="Deutschbauer A."/>
            <person name="Neff N."/>
            <person name="Sonnenburg J.L."/>
            <person name="Huang K.C."/>
            <person name="Fischbach M.A."/>
        </authorList>
    </citation>
    <scope>NUCLEOTIDE SEQUENCE</scope>
    <source>
        <strain evidence="3">DSM 19829</strain>
    </source>
</reference>
<evidence type="ECO:0000313" key="3">
    <source>
        <dbReference type="EMBL" id="UWP61250.1"/>
    </source>
</evidence>
<dbReference type="PROSITE" id="PS51257">
    <property type="entry name" value="PROKAR_LIPOPROTEIN"/>
    <property type="match status" value="1"/>
</dbReference>
<dbReference type="InterPro" id="IPR027304">
    <property type="entry name" value="Trigger_fact/SurA_dom_sf"/>
</dbReference>
<feature type="region of interest" description="Disordered" evidence="1">
    <location>
        <begin position="337"/>
        <end position="397"/>
    </location>
</feature>
<sequence length="397" mass="43436">MKKFSIKAVCTVMAAALGITMMAGCGSKDLDGTQTVATVNQEEVPLGVASFALRYQQAQTEYYYKSIYSMYGMDSSQGMWDQETADGITYGEQTKNECLATLEKMYLTRTRADEYGIAVTDEEKTAMDEAAKTFIEANDAATLKKIGVTESDVREYLELSTYYKKAYEPVIADVEIKVTDEEAAQSTLTYAALTMGNLEEDAKKEAYGKMETLLEELKAEEDPASADIEAMAKELDDSFIVTTYSYGEDDTSLDEALKEKAAELEDGQLYDGIVEGESSYFVVRMDQKLDQEATDSKKESIKKEKQQEAFDEIVQGWYDEADITLNKKVWKKVTLTDKESFSMATPEPADTSDNGAAADEAAESGDDGAADGETDAGNENDAGNAADQETDDGAAAE</sequence>
<feature type="signal peptide" evidence="2">
    <location>
        <begin position="1"/>
        <end position="23"/>
    </location>
</feature>
<dbReference type="Proteomes" id="UP001060164">
    <property type="component" value="Chromosome"/>
</dbReference>
<proteinExistence type="predicted"/>
<dbReference type="RefSeq" id="WP_044983015.1">
    <property type="nucleotide sequence ID" value="NZ_CABLBR010000004.1"/>
</dbReference>
<organism evidence="3 4">
    <name type="scientific">Ruminococcus gauvreauii</name>
    <dbReference type="NCBI Taxonomy" id="438033"/>
    <lineage>
        <taxon>Bacteria</taxon>
        <taxon>Bacillati</taxon>
        <taxon>Bacillota</taxon>
        <taxon>Clostridia</taxon>
        <taxon>Eubacteriales</taxon>
        <taxon>Oscillospiraceae</taxon>
        <taxon>Ruminococcus</taxon>
    </lineage>
</organism>
<feature type="chain" id="PRO_5046486743" description="Peptidylprolyl isomerase" evidence="2">
    <location>
        <begin position="24"/>
        <end position="397"/>
    </location>
</feature>
<evidence type="ECO:0008006" key="5">
    <source>
        <dbReference type="Google" id="ProtNLM"/>
    </source>
</evidence>
<dbReference type="SUPFAM" id="SSF109998">
    <property type="entry name" value="Triger factor/SurA peptide-binding domain-like"/>
    <property type="match status" value="1"/>
</dbReference>
<gene>
    <name evidence="3" type="ORF">NQ502_09575</name>
</gene>
<feature type="compositionally biased region" description="Acidic residues" evidence="1">
    <location>
        <begin position="388"/>
        <end position="397"/>
    </location>
</feature>
<protein>
    <recommendedName>
        <fullName evidence="5">Peptidylprolyl isomerase</fullName>
    </recommendedName>
</protein>
<evidence type="ECO:0000256" key="2">
    <source>
        <dbReference type="SAM" id="SignalP"/>
    </source>
</evidence>